<evidence type="ECO:0000313" key="1">
    <source>
        <dbReference type="EMBL" id="SDX25986.1"/>
    </source>
</evidence>
<name>A0A1H3A8L9_9PROT</name>
<dbReference type="Proteomes" id="UP000183454">
    <property type="component" value="Unassembled WGS sequence"/>
</dbReference>
<reference evidence="1 2" key="1">
    <citation type="submission" date="2016-10" db="EMBL/GenBank/DDBJ databases">
        <authorList>
            <person name="de Groot N.N."/>
        </authorList>
    </citation>
    <scope>NUCLEOTIDE SEQUENCE [LARGE SCALE GENOMIC DNA]</scope>
    <source>
        <strain evidence="1 2">Nm110</strain>
    </source>
</reference>
<organism evidence="1 2">
    <name type="scientific">Nitrosomonas communis</name>
    <dbReference type="NCBI Taxonomy" id="44574"/>
    <lineage>
        <taxon>Bacteria</taxon>
        <taxon>Pseudomonadati</taxon>
        <taxon>Pseudomonadota</taxon>
        <taxon>Betaproteobacteria</taxon>
        <taxon>Nitrosomonadales</taxon>
        <taxon>Nitrosomonadaceae</taxon>
        <taxon>Nitrosomonas</taxon>
    </lineage>
</organism>
<gene>
    <name evidence="1" type="ORF">SAMN05421882_11234</name>
</gene>
<accession>A0A1H3A8L9</accession>
<sequence>MNLSILQGVIGGARVILHDRMERNIAFLYRIYDNGWPDRPRAIPIDEETALLIDAHASGKVWVKATHIFCKLLVHQKSVKQEAR</sequence>
<dbReference type="RefSeq" id="WP_074668338.1">
    <property type="nucleotide sequence ID" value="NZ_FNNH01000123.1"/>
</dbReference>
<dbReference type="AlphaFoldDB" id="A0A1H3A8L9"/>
<dbReference type="EMBL" id="FNNH01000123">
    <property type="protein sequence ID" value="SDX25986.1"/>
    <property type="molecule type" value="Genomic_DNA"/>
</dbReference>
<evidence type="ECO:0000313" key="2">
    <source>
        <dbReference type="Proteomes" id="UP000183454"/>
    </source>
</evidence>
<proteinExistence type="predicted"/>
<protein>
    <submittedName>
        <fullName evidence="1">Uncharacterized protein</fullName>
    </submittedName>
</protein>